<dbReference type="SUPFAM" id="SSF52283">
    <property type="entry name" value="Formate/glycerate dehydrogenase catalytic domain-like"/>
    <property type="match status" value="1"/>
</dbReference>
<keyword evidence="3" id="KW-0520">NAD</keyword>
<sequence>MKALIIDRVSPLVASGLRPYGVEVDTEILPVRERLMKLLPQYDLLVMRADPKMDRELLDAAAERVKMIAVCSAGTKHIDLAYAEQLGITVQNAPGINFNAVAELTISKMLDLSRMTITANNEVQQEGVWNKYKYTGHELGGHVLGIVGYGKIGRRVGKLAQAFDMTTLAYDPYVTAAECAALDTELVRDLDELVGRCDYISIHTPMTPETKGMISFRQFERMKTGAIVINCARGGIVDEAAAMETLKSGKIKGFGLDVLSGELTGKGLSDNARLASPLFGQEGFIISPYIGGITYEAYDGIGEFIVSKVAAFYSLTK</sequence>
<dbReference type="InterPro" id="IPR006140">
    <property type="entry name" value="D-isomer_DH_NAD-bd"/>
</dbReference>
<dbReference type="Pfam" id="PF02826">
    <property type="entry name" value="2-Hacid_dh_C"/>
    <property type="match status" value="1"/>
</dbReference>
<dbReference type="InterPro" id="IPR036291">
    <property type="entry name" value="NAD(P)-bd_dom_sf"/>
</dbReference>
<evidence type="ECO:0000256" key="1">
    <source>
        <dbReference type="ARBA" id="ARBA00005854"/>
    </source>
</evidence>
<comment type="caution">
    <text evidence="7">The sequence shown here is derived from an EMBL/GenBank/DDBJ whole genome shotgun (WGS) entry which is preliminary data.</text>
</comment>
<gene>
    <name evidence="7" type="ORF">H8717_11690</name>
</gene>
<protein>
    <submittedName>
        <fullName evidence="7">Phosphoglycerate dehydrogenase</fullName>
    </submittedName>
</protein>
<dbReference type="PANTHER" id="PTHR42938:SF9">
    <property type="entry name" value="FORMATE DEHYDROGENASE 1"/>
    <property type="match status" value="1"/>
</dbReference>
<feature type="domain" description="D-isomer specific 2-hydroxyacid dehydrogenase NAD-binding" evidence="6">
    <location>
        <begin position="107"/>
        <end position="291"/>
    </location>
</feature>
<dbReference type="InterPro" id="IPR029752">
    <property type="entry name" value="D-isomer_DH_CS1"/>
</dbReference>
<reference evidence="7 8" key="1">
    <citation type="submission" date="2020-08" db="EMBL/GenBank/DDBJ databases">
        <title>Genome public.</title>
        <authorList>
            <person name="Liu C."/>
            <person name="Sun Q."/>
        </authorList>
    </citation>
    <scope>NUCLEOTIDE SEQUENCE [LARGE SCALE GENOMIC DNA]</scope>
    <source>
        <strain evidence="7 8">BX1</strain>
    </source>
</reference>
<dbReference type="PROSITE" id="PS00671">
    <property type="entry name" value="D_2_HYDROXYACID_DH_3"/>
    <property type="match status" value="1"/>
</dbReference>
<evidence type="ECO:0000256" key="2">
    <source>
        <dbReference type="ARBA" id="ARBA00023002"/>
    </source>
</evidence>
<evidence type="ECO:0000256" key="3">
    <source>
        <dbReference type="ARBA" id="ARBA00023027"/>
    </source>
</evidence>
<dbReference type="EMBL" id="JACRTB010000020">
    <property type="protein sequence ID" value="MBC8577066.1"/>
    <property type="molecule type" value="Genomic_DNA"/>
</dbReference>
<dbReference type="SUPFAM" id="SSF51735">
    <property type="entry name" value="NAD(P)-binding Rossmann-fold domains"/>
    <property type="match status" value="1"/>
</dbReference>
<keyword evidence="8" id="KW-1185">Reference proteome</keyword>
<organism evidence="7 8">
    <name type="scientific">Yanshouia hominis</name>
    <dbReference type="NCBI Taxonomy" id="2763673"/>
    <lineage>
        <taxon>Bacteria</taxon>
        <taxon>Bacillati</taxon>
        <taxon>Bacillota</taxon>
        <taxon>Clostridia</taxon>
        <taxon>Eubacteriales</taxon>
        <taxon>Oscillospiraceae</taxon>
        <taxon>Yanshouia</taxon>
    </lineage>
</organism>
<evidence type="ECO:0000313" key="8">
    <source>
        <dbReference type="Proteomes" id="UP000658131"/>
    </source>
</evidence>
<comment type="similarity">
    <text evidence="1 4">Belongs to the D-isomer specific 2-hydroxyacid dehydrogenase family.</text>
</comment>
<accession>A0ABR7NKY3</accession>
<evidence type="ECO:0000256" key="4">
    <source>
        <dbReference type="RuleBase" id="RU003719"/>
    </source>
</evidence>
<dbReference type="InterPro" id="IPR006139">
    <property type="entry name" value="D-isomer_2_OHA_DH_cat_dom"/>
</dbReference>
<dbReference type="PANTHER" id="PTHR42938">
    <property type="entry name" value="FORMATE DEHYDROGENASE 1"/>
    <property type="match status" value="1"/>
</dbReference>
<dbReference type="InterPro" id="IPR029753">
    <property type="entry name" value="D-isomer_DH_CS"/>
</dbReference>
<evidence type="ECO:0000313" key="7">
    <source>
        <dbReference type="EMBL" id="MBC8577066.1"/>
    </source>
</evidence>
<dbReference type="Pfam" id="PF00389">
    <property type="entry name" value="2-Hacid_dh"/>
    <property type="match status" value="1"/>
</dbReference>
<dbReference type="RefSeq" id="WP_262400536.1">
    <property type="nucleotide sequence ID" value="NZ_JACRTB010000020.1"/>
</dbReference>
<feature type="domain" description="D-isomer specific 2-hydroxyacid dehydrogenase catalytic" evidence="5">
    <location>
        <begin position="10"/>
        <end position="313"/>
    </location>
</feature>
<proteinExistence type="inferred from homology"/>
<dbReference type="PROSITE" id="PS00065">
    <property type="entry name" value="D_2_HYDROXYACID_DH_1"/>
    <property type="match status" value="1"/>
</dbReference>
<evidence type="ECO:0000259" key="6">
    <source>
        <dbReference type="Pfam" id="PF02826"/>
    </source>
</evidence>
<evidence type="ECO:0000259" key="5">
    <source>
        <dbReference type="Pfam" id="PF00389"/>
    </source>
</evidence>
<keyword evidence="2 4" id="KW-0560">Oxidoreductase</keyword>
<dbReference type="Proteomes" id="UP000658131">
    <property type="component" value="Unassembled WGS sequence"/>
</dbReference>
<name>A0ABR7NKY3_9FIRM</name>
<dbReference type="Gene3D" id="3.40.50.720">
    <property type="entry name" value="NAD(P)-binding Rossmann-like Domain"/>
    <property type="match status" value="2"/>
</dbReference>